<keyword evidence="3" id="KW-1185">Reference proteome</keyword>
<keyword evidence="1" id="KW-0812">Transmembrane</keyword>
<gene>
    <name evidence="2" type="ORF">GK091_15950</name>
</gene>
<dbReference type="RefSeq" id="WP_164040181.1">
    <property type="nucleotide sequence ID" value="NZ_JAAGNZ010000001.1"/>
</dbReference>
<reference evidence="2 3" key="1">
    <citation type="submission" date="2020-02" db="EMBL/GenBank/DDBJ databases">
        <title>Draft genome sequence of two Spirosoma agri KCTC 52727 and Spirosoma terrae KCTC 52035.</title>
        <authorList>
            <person name="Rojas J."/>
            <person name="Ambika Manirajan B."/>
            <person name="Ratering S."/>
            <person name="Suarez C."/>
            <person name="Schnell S."/>
        </authorList>
    </citation>
    <scope>NUCLEOTIDE SEQUENCE [LARGE SCALE GENOMIC DNA]</scope>
    <source>
        <strain evidence="2 3">KCTC 52727</strain>
    </source>
</reference>
<evidence type="ECO:0000313" key="3">
    <source>
        <dbReference type="Proteomes" id="UP000477386"/>
    </source>
</evidence>
<keyword evidence="1" id="KW-0472">Membrane</keyword>
<dbReference type="EMBL" id="JAAGNZ010000001">
    <property type="protein sequence ID" value="NEU68384.1"/>
    <property type="molecule type" value="Genomic_DNA"/>
</dbReference>
<accession>A0A6M0IJK0</accession>
<evidence type="ECO:0000256" key="1">
    <source>
        <dbReference type="SAM" id="Phobius"/>
    </source>
</evidence>
<keyword evidence="1" id="KW-1133">Transmembrane helix</keyword>
<protein>
    <submittedName>
        <fullName evidence="2">Uncharacterized protein</fullName>
    </submittedName>
</protein>
<dbReference type="AlphaFoldDB" id="A0A6M0IJK0"/>
<feature type="transmembrane region" description="Helical" evidence="1">
    <location>
        <begin position="37"/>
        <end position="55"/>
    </location>
</feature>
<feature type="transmembrane region" description="Helical" evidence="1">
    <location>
        <begin position="12"/>
        <end position="31"/>
    </location>
</feature>
<evidence type="ECO:0000313" key="2">
    <source>
        <dbReference type="EMBL" id="NEU68384.1"/>
    </source>
</evidence>
<comment type="caution">
    <text evidence="2">The sequence shown here is derived from an EMBL/GenBank/DDBJ whole genome shotgun (WGS) entry which is preliminary data.</text>
</comment>
<name>A0A6M0IJK0_9BACT</name>
<sequence>MNTFSETQYFRQWWLWLILAASGSSVLYGVLHNPSDWPGLIIFGLVIALLVSWRLDTRYDDDGIHYRVRPFLGWRTIRWDDIQQATLVKYNFVGYGIRWNFGEWVYNVAGTRGVRIRTTTNKRLLIGTQRPDELQAFLEKLHVSG</sequence>
<dbReference type="Proteomes" id="UP000477386">
    <property type="component" value="Unassembled WGS sequence"/>
</dbReference>
<proteinExistence type="predicted"/>
<organism evidence="2 3">
    <name type="scientific">Spirosoma agri</name>
    <dbReference type="NCBI Taxonomy" id="1987381"/>
    <lineage>
        <taxon>Bacteria</taxon>
        <taxon>Pseudomonadati</taxon>
        <taxon>Bacteroidota</taxon>
        <taxon>Cytophagia</taxon>
        <taxon>Cytophagales</taxon>
        <taxon>Cytophagaceae</taxon>
        <taxon>Spirosoma</taxon>
    </lineage>
</organism>